<comment type="similarity">
    <text evidence="1">Belongs to the DeSI family.</text>
</comment>
<dbReference type="PROSITE" id="PS51858">
    <property type="entry name" value="PPPDE"/>
    <property type="match status" value="1"/>
</dbReference>
<evidence type="ECO:0000256" key="1">
    <source>
        <dbReference type="ARBA" id="ARBA00008140"/>
    </source>
</evidence>
<dbReference type="GO" id="GO:0101005">
    <property type="term" value="F:deubiquitinase activity"/>
    <property type="evidence" value="ECO:0007669"/>
    <property type="project" value="TreeGrafter"/>
</dbReference>
<dbReference type="GO" id="GO:0006508">
    <property type="term" value="P:proteolysis"/>
    <property type="evidence" value="ECO:0007669"/>
    <property type="project" value="UniProtKB-KW"/>
</dbReference>
<evidence type="ECO:0000256" key="3">
    <source>
        <dbReference type="ARBA" id="ARBA00022801"/>
    </source>
</evidence>
<dbReference type="Pfam" id="PF05903">
    <property type="entry name" value="Peptidase_C97"/>
    <property type="match status" value="1"/>
</dbReference>
<dbReference type="STRING" id="30019.A0A0M4FAX7"/>
<protein>
    <submittedName>
        <fullName evidence="5">CG12231</fullName>
    </submittedName>
</protein>
<evidence type="ECO:0000313" key="6">
    <source>
        <dbReference type="Proteomes" id="UP000494163"/>
    </source>
</evidence>
<gene>
    <name evidence="5" type="ORF">Dbus_chrXg1881</name>
</gene>
<dbReference type="SMART" id="SM01179">
    <property type="entry name" value="DUF862"/>
    <property type="match status" value="1"/>
</dbReference>
<organism evidence="5 6">
    <name type="scientific">Drosophila busckii</name>
    <name type="common">Fruit fly</name>
    <dbReference type="NCBI Taxonomy" id="30019"/>
    <lineage>
        <taxon>Eukaryota</taxon>
        <taxon>Metazoa</taxon>
        <taxon>Ecdysozoa</taxon>
        <taxon>Arthropoda</taxon>
        <taxon>Hexapoda</taxon>
        <taxon>Insecta</taxon>
        <taxon>Pterygota</taxon>
        <taxon>Neoptera</taxon>
        <taxon>Endopterygota</taxon>
        <taxon>Diptera</taxon>
        <taxon>Brachycera</taxon>
        <taxon>Muscomorpha</taxon>
        <taxon>Ephydroidea</taxon>
        <taxon>Drosophilidae</taxon>
        <taxon>Drosophila</taxon>
    </lineage>
</organism>
<dbReference type="OrthoDB" id="412286at2759"/>
<accession>A0A0M4FAX7</accession>
<dbReference type="PANTHER" id="PTHR12378:SF80">
    <property type="entry name" value="IP06716P-RELATED"/>
    <property type="match status" value="1"/>
</dbReference>
<dbReference type="OMA" id="CGMIRKK"/>
<name>A0A0M4FAX7_DROBS</name>
<evidence type="ECO:0000313" key="5">
    <source>
        <dbReference type="EMBL" id="ALC50025.1"/>
    </source>
</evidence>
<evidence type="ECO:0000256" key="2">
    <source>
        <dbReference type="ARBA" id="ARBA00022670"/>
    </source>
</evidence>
<dbReference type="GO" id="GO:0016579">
    <property type="term" value="P:protein deubiquitination"/>
    <property type="evidence" value="ECO:0007669"/>
    <property type="project" value="TreeGrafter"/>
</dbReference>
<dbReference type="InterPro" id="IPR042266">
    <property type="entry name" value="PPPDE_sf"/>
</dbReference>
<dbReference type="AlphaFoldDB" id="A0A0M4FAX7"/>
<keyword evidence="6" id="KW-1185">Reference proteome</keyword>
<proteinExistence type="inferred from homology"/>
<dbReference type="EMBL" id="CP012528">
    <property type="protein sequence ID" value="ALC50025.1"/>
    <property type="molecule type" value="Genomic_DNA"/>
</dbReference>
<dbReference type="Gene3D" id="3.90.1720.30">
    <property type="entry name" value="PPPDE domains"/>
    <property type="match status" value="1"/>
</dbReference>
<dbReference type="Proteomes" id="UP000494163">
    <property type="component" value="Chromosome X"/>
</dbReference>
<feature type="domain" description="PPPDE" evidence="4">
    <location>
        <begin position="32"/>
        <end position="177"/>
    </location>
</feature>
<sequence>MSALLNRLSMLNCFKGTADSCDEPPNVDMFREPVILNVYDIFNMNEYVGPIGLGIFHTGVEVYGVEYTYGGHTFDSSGIFSMTPRSAEPELGEQFRYRESIQLGYTQFTQSEVLRIVEQMGCQFPGNSYHLTNNNCNHFSNKLTHILCGRHIPSWINRLASFFACLPFLERCLPPQWLSPA</sequence>
<dbReference type="PANTHER" id="PTHR12378">
    <property type="entry name" value="DESUMOYLATING ISOPEPTIDASE"/>
    <property type="match status" value="1"/>
</dbReference>
<dbReference type="InterPro" id="IPR008580">
    <property type="entry name" value="PPPDE_dom"/>
</dbReference>
<evidence type="ECO:0000259" key="4">
    <source>
        <dbReference type="PROSITE" id="PS51858"/>
    </source>
</evidence>
<reference evidence="5 6" key="1">
    <citation type="submission" date="2015-08" db="EMBL/GenBank/DDBJ databases">
        <title>Ancestral chromatin configuration constrains chromatin evolution on differentiating sex chromosomes in Drosophila.</title>
        <authorList>
            <person name="Zhou Q."/>
            <person name="Bachtrog D."/>
        </authorList>
    </citation>
    <scope>NUCLEOTIDE SEQUENCE [LARGE SCALE GENOMIC DNA]</scope>
    <source>
        <tissue evidence="5">Whole larvae</tissue>
    </source>
</reference>
<keyword evidence="3" id="KW-0378">Hydrolase</keyword>
<keyword evidence="2" id="KW-0645">Protease</keyword>